<evidence type="ECO:0000259" key="7">
    <source>
        <dbReference type="Pfam" id="PF02776"/>
    </source>
</evidence>
<keyword evidence="1 6" id="KW-0808">Transferase</keyword>
<name>A0A437PWE5_9BACT</name>
<dbReference type="UniPathway" id="UPA00079"/>
<dbReference type="InterPro" id="IPR032264">
    <property type="entry name" value="MenD_middle"/>
</dbReference>
<evidence type="ECO:0000256" key="6">
    <source>
        <dbReference type="HAMAP-Rule" id="MF_01659"/>
    </source>
</evidence>
<comment type="pathway">
    <text evidence="6">Quinol/quinone metabolism; menaquinone biosynthesis.</text>
</comment>
<dbReference type="InterPro" id="IPR012001">
    <property type="entry name" value="Thiamin_PyroP_enz_TPP-bd_dom"/>
</dbReference>
<dbReference type="PIRSF" id="PIRSF004983">
    <property type="entry name" value="MenD"/>
    <property type="match status" value="1"/>
</dbReference>
<dbReference type="NCBIfam" id="TIGR00173">
    <property type="entry name" value="menD"/>
    <property type="match status" value="1"/>
</dbReference>
<evidence type="ECO:0000256" key="4">
    <source>
        <dbReference type="ARBA" id="ARBA00023052"/>
    </source>
</evidence>
<dbReference type="SUPFAM" id="SSF52518">
    <property type="entry name" value="Thiamin diphosphate-binding fold (THDP-binding)"/>
    <property type="match status" value="2"/>
</dbReference>
<comment type="cofactor">
    <cofactor evidence="6">
        <name>Mg(2+)</name>
        <dbReference type="ChEBI" id="CHEBI:18420"/>
    </cofactor>
    <cofactor evidence="6">
        <name>Mn(2+)</name>
        <dbReference type="ChEBI" id="CHEBI:29035"/>
    </cofactor>
</comment>
<dbReference type="Gene3D" id="3.40.50.970">
    <property type="match status" value="2"/>
</dbReference>
<comment type="similarity">
    <text evidence="6">Belongs to the TPP enzyme family. MenD subfamily.</text>
</comment>
<dbReference type="PANTHER" id="PTHR42916">
    <property type="entry name" value="2-SUCCINYL-5-ENOLPYRUVYL-6-HYDROXY-3-CYCLOHEXENE-1-CARBOXYLATE SYNTHASE"/>
    <property type="match status" value="1"/>
</dbReference>
<evidence type="ECO:0000256" key="1">
    <source>
        <dbReference type="ARBA" id="ARBA00022679"/>
    </source>
</evidence>
<dbReference type="OrthoDB" id="9791859at2"/>
<dbReference type="InterPro" id="IPR004433">
    <property type="entry name" value="MenaQ_synth_MenD"/>
</dbReference>
<accession>A0A437PWE5</accession>
<comment type="cofactor">
    <cofactor evidence="6">
        <name>thiamine diphosphate</name>
        <dbReference type="ChEBI" id="CHEBI:58937"/>
    </cofactor>
    <text evidence="6">Binds 1 thiamine pyrophosphate per subunit.</text>
</comment>
<keyword evidence="5 6" id="KW-0464">Manganese</keyword>
<comment type="catalytic activity">
    <reaction evidence="6">
        <text>isochorismate + 2-oxoglutarate + H(+) = 5-enolpyruvoyl-6-hydroxy-2-succinyl-cyclohex-3-ene-1-carboxylate + CO2</text>
        <dbReference type="Rhea" id="RHEA:25593"/>
        <dbReference type="ChEBI" id="CHEBI:15378"/>
        <dbReference type="ChEBI" id="CHEBI:16526"/>
        <dbReference type="ChEBI" id="CHEBI:16810"/>
        <dbReference type="ChEBI" id="CHEBI:29780"/>
        <dbReference type="ChEBI" id="CHEBI:58818"/>
        <dbReference type="EC" id="2.2.1.9"/>
    </reaction>
</comment>
<keyword evidence="4 6" id="KW-0786">Thiamine pyrophosphate</keyword>
<evidence type="ECO:0000256" key="3">
    <source>
        <dbReference type="ARBA" id="ARBA00022842"/>
    </source>
</evidence>
<keyword evidence="3 6" id="KW-0460">Magnesium</keyword>
<keyword evidence="10" id="KW-1185">Reference proteome</keyword>
<dbReference type="Pfam" id="PF02776">
    <property type="entry name" value="TPP_enzyme_N"/>
    <property type="match status" value="1"/>
</dbReference>
<evidence type="ECO:0000313" key="10">
    <source>
        <dbReference type="Proteomes" id="UP000282832"/>
    </source>
</evidence>
<dbReference type="AlphaFoldDB" id="A0A437PWE5"/>
<proteinExistence type="inferred from homology"/>
<comment type="subunit">
    <text evidence="6">Homodimer.</text>
</comment>
<evidence type="ECO:0000259" key="8">
    <source>
        <dbReference type="Pfam" id="PF16582"/>
    </source>
</evidence>
<evidence type="ECO:0000313" key="9">
    <source>
        <dbReference type="EMBL" id="RVU26528.1"/>
    </source>
</evidence>
<dbReference type="RefSeq" id="WP_127802081.1">
    <property type="nucleotide sequence ID" value="NZ_SACY01000001.1"/>
</dbReference>
<dbReference type="GO" id="GO:0070204">
    <property type="term" value="F:2-succinyl-5-enolpyruvyl-6-hydroxy-3-cyclohexene-1-carboxylic-acid synthase activity"/>
    <property type="evidence" value="ECO:0007669"/>
    <property type="project" value="UniProtKB-UniRule"/>
</dbReference>
<dbReference type="GO" id="GO:0000287">
    <property type="term" value="F:magnesium ion binding"/>
    <property type="evidence" value="ECO:0007669"/>
    <property type="project" value="UniProtKB-UniRule"/>
</dbReference>
<protein>
    <recommendedName>
        <fullName evidence="6">2-succinyl-5-enolpyruvyl-6-hydroxy-3-cyclohexene-1-carboxylate synthase</fullName>
        <shortName evidence="6">SEPHCHC synthase</shortName>
        <ecNumber evidence="6">2.2.1.9</ecNumber>
    </recommendedName>
    <alternativeName>
        <fullName evidence="6">Menaquinone biosynthesis protein MenD</fullName>
    </alternativeName>
</protein>
<organism evidence="9 10">
    <name type="scientific">Sandaracinomonas limnophila</name>
    <dbReference type="NCBI Taxonomy" id="1862386"/>
    <lineage>
        <taxon>Bacteria</taxon>
        <taxon>Pseudomonadati</taxon>
        <taxon>Bacteroidota</taxon>
        <taxon>Cytophagia</taxon>
        <taxon>Cytophagales</taxon>
        <taxon>Flectobacillaceae</taxon>
        <taxon>Sandaracinomonas</taxon>
    </lineage>
</organism>
<dbReference type="UniPathway" id="UPA01057">
    <property type="reaction ID" value="UER00164"/>
</dbReference>
<dbReference type="Proteomes" id="UP000282832">
    <property type="component" value="Unassembled WGS sequence"/>
</dbReference>
<evidence type="ECO:0000256" key="5">
    <source>
        <dbReference type="ARBA" id="ARBA00023211"/>
    </source>
</evidence>
<comment type="pathway">
    <text evidence="6">Quinol/quinone metabolism; 1,4-dihydroxy-2-naphthoate biosynthesis; 1,4-dihydroxy-2-naphthoate from chorismate: step 2/7.</text>
</comment>
<feature type="domain" description="Thiamine pyrophosphate enzyme N-terminal TPP-binding" evidence="7">
    <location>
        <begin position="10"/>
        <end position="115"/>
    </location>
</feature>
<gene>
    <name evidence="6 9" type="primary">menD</name>
    <name evidence="9" type="ORF">EOJ36_00600</name>
</gene>
<dbReference type="HAMAP" id="MF_01659">
    <property type="entry name" value="MenD"/>
    <property type="match status" value="1"/>
</dbReference>
<dbReference type="GO" id="GO:0030976">
    <property type="term" value="F:thiamine pyrophosphate binding"/>
    <property type="evidence" value="ECO:0007669"/>
    <property type="project" value="UniProtKB-UniRule"/>
</dbReference>
<keyword evidence="2 6" id="KW-0479">Metal-binding</keyword>
<reference evidence="9 10" key="1">
    <citation type="submission" date="2019-01" db="EMBL/GenBank/DDBJ databases">
        <authorList>
            <person name="Chen W.-M."/>
        </authorList>
    </citation>
    <scope>NUCLEOTIDE SEQUENCE [LARGE SCALE GENOMIC DNA]</scope>
    <source>
        <strain evidence="9 10">FSY-15</strain>
    </source>
</reference>
<dbReference type="Gene3D" id="3.40.50.1220">
    <property type="entry name" value="TPP-binding domain"/>
    <property type="match status" value="1"/>
</dbReference>
<dbReference type="Pfam" id="PF16582">
    <property type="entry name" value="TPP_enzyme_M_2"/>
    <property type="match status" value="1"/>
</dbReference>
<keyword evidence="6" id="KW-0474">Menaquinone biosynthesis</keyword>
<dbReference type="EMBL" id="SACY01000001">
    <property type="protein sequence ID" value="RVU26528.1"/>
    <property type="molecule type" value="Genomic_DNA"/>
</dbReference>
<feature type="domain" description="Menaquinone biosynthesis protein MenD middle" evidence="8">
    <location>
        <begin position="210"/>
        <end position="391"/>
    </location>
</feature>
<sequence>MAFPKELLTLSKLISAHGIEEVIICPGSRNAPLIVSFERNKELKTYSLVDERSAAFFAIGRAIITKKPIAICCTSGSAGLNMAPAIVEAFHQEIPILVLTADRPAEWIDQWDGQTIRQENFLATVVKKSYNFPVSNPANPNTSWFQERLLNEALIQLVSNKKGPIHINIPIIEPFYPAKGEEFKFPEKIKKVQFLNFKKTNSLFLQEFFKSQKFADKKILISIGQMDDTESILPLLENLQNKGVVCVGDTTSNGANHVIQNHDLVLANESNWSKLSPHIVIHIGKSHVSKRIKLFLRAQKHASTWWINEGDNEQIVDNFQNLSQIFNCKTLEFLTELNTNLSNSKYQNSFSGIWKELSNIVSKKQMDFLNKSQETWSELIAVNSILKYISQRPSSLFLGNSLSVRYSNWLPFQTTSAHFIYCNRGTSGIEGSLSTYVGANVENTNLSYLMIGDLSFQYDKNGLWNQYLNPNLRIIVLNNSGGGIFRNLEGAKDLPELESLISTRQTNSAQNTANDAGLHYLAVHSNAELHENLVKLSSKSNSGMILEVFTNPDTNANVLAEYMNLFKS</sequence>
<comment type="caution">
    <text evidence="9">The sequence shown here is derived from an EMBL/GenBank/DDBJ whole genome shotgun (WGS) entry which is preliminary data.</text>
</comment>
<dbReference type="GO" id="GO:0009234">
    <property type="term" value="P:menaquinone biosynthetic process"/>
    <property type="evidence" value="ECO:0007669"/>
    <property type="project" value="UniProtKB-UniRule"/>
</dbReference>
<dbReference type="CDD" id="cd07037">
    <property type="entry name" value="TPP_PYR_MenD"/>
    <property type="match status" value="1"/>
</dbReference>
<comment type="function">
    <text evidence="6">Catalyzes the thiamine diphosphate-dependent decarboxylation of 2-oxoglutarate and the subsequent addition of the resulting succinic semialdehyde-thiamine pyrophosphate anion to isochorismate to yield 2-succinyl-5-enolpyruvyl-6-hydroxy-3-cyclohexene-1-carboxylate (SEPHCHC).</text>
</comment>
<evidence type="ECO:0000256" key="2">
    <source>
        <dbReference type="ARBA" id="ARBA00022723"/>
    </source>
</evidence>
<dbReference type="PANTHER" id="PTHR42916:SF1">
    <property type="entry name" value="PROTEIN PHYLLO, CHLOROPLASTIC"/>
    <property type="match status" value="1"/>
</dbReference>
<dbReference type="InterPro" id="IPR029061">
    <property type="entry name" value="THDP-binding"/>
</dbReference>
<dbReference type="EC" id="2.2.1.9" evidence="6"/>
<dbReference type="GO" id="GO:0030145">
    <property type="term" value="F:manganese ion binding"/>
    <property type="evidence" value="ECO:0007669"/>
    <property type="project" value="UniProtKB-UniRule"/>
</dbReference>